<dbReference type="Gene3D" id="3.90.70.10">
    <property type="entry name" value="Cysteine proteinases"/>
    <property type="match status" value="1"/>
</dbReference>
<feature type="active site" evidence="5 6">
    <location>
        <position position="257"/>
    </location>
</feature>
<sequence length="797" mass="88149">MPALEEFFPAEPLSDEEAREWLAARGVPEFIDEFIGVLIAQKNAGTEITNSMYMKILNEVLDRHIRKDGKGAKAIVAAQVMKKGMRLTKGMKNLKAPGRGWADAEMGGGPLKYGGYGGEEMGVPAYCKRDPIMKPSDSQIRREGVTTWKTTRSKCLQPHLMKDYASTIAGQFNYGAAKCIQECKAIQEACKSSGKPFFDEGFWFGKRDSMYPKGVPSDCTVTEPKKAMRAKDMYPGAALFVDGAHSNDIIQGAVGDCFFIGAASALASCTAAHLKPMQRLFVFSDIENGIYGVMWCKNGGWEWVIVDDWIAYNDDGRGNVWPQYSCPGDKAELWPLIIEKAYAKIHYCWDSIDGGWARQALEDLTGGMGYTLDLAKGEKYSHGGVDFTKFKAIVDDPLTILGCAVGWHVRSAGGGGRAGEQGAIGGLFKGHAYSVIKFAVTSDNKGFVRVRNPWGNEAEWNGAYSDNSREWRSNPSHQRELQPEFKNDGAFWMTWDDFRKIFTDIDVVRFFPYEQVVLCMHATAPRRDICEENTYILKVGGSKSIESCVFALGQDDLTINEVHAMRKRGRMVPIQLSVYSLNRLPSQYNDLQDCLGTKIQTPQGNSRTVFTELTDLKPGYYSIVPYVRASGRGYSLRVFASPGSDVSMWRFSGGEASALSVEGGHASGTEVPAVAVPTSVGGEAAAEVKPEAPAKPEASGELSIYKAVGCEDKAEFNSYLQKLFQQMDYYRRGQISERQTKQAFEKLVMQNDTTKKAFDEAWDKVNKTGSSYFYADLAAFKELVGEFTEKLIQSAKA</sequence>
<evidence type="ECO:0000256" key="2">
    <source>
        <dbReference type="ARBA" id="ARBA00022670"/>
    </source>
</evidence>
<keyword evidence="4 6" id="KW-0788">Thiol protease</keyword>
<name>A0A7S1J5J9_9EUGL</name>
<feature type="active site" evidence="5 6">
    <location>
        <position position="431"/>
    </location>
</feature>
<keyword evidence="3 6" id="KW-0378">Hydrolase</keyword>
<evidence type="ECO:0000256" key="3">
    <source>
        <dbReference type="ARBA" id="ARBA00022801"/>
    </source>
</evidence>
<proteinExistence type="inferred from homology"/>
<keyword evidence="2 6" id="KW-0645">Protease</keyword>
<dbReference type="GO" id="GO:0004198">
    <property type="term" value="F:calcium-dependent cysteine-type endopeptidase activity"/>
    <property type="evidence" value="ECO:0007669"/>
    <property type="project" value="InterPro"/>
</dbReference>
<dbReference type="AlphaFoldDB" id="A0A7S1J5J9"/>
<dbReference type="InterPro" id="IPR022684">
    <property type="entry name" value="Calpain_cysteine_protease"/>
</dbReference>
<evidence type="ECO:0000256" key="4">
    <source>
        <dbReference type="ARBA" id="ARBA00022807"/>
    </source>
</evidence>
<comment type="similarity">
    <text evidence="1">Belongs to the peptidase C2 family.</text>
</comment>
<dbReference type="SUPFAM" id="SSF54001">
    <property type="entry name" value="Cysteine proteinases"/>
    <property type="match status" value="1"/>
</dbReference>
<protein>
    <recommendedName>
        <fullName evidence="7">Calpain catalytic domain-containing protein</fullName>
    </recommendedName>
</protein>
<dbReference type="GO" id="GO:0006508">
    <property type="term" value="P:proteolysis"/>
    <property type="evidence" value="ECO:0007669"/>
    <property type="project" value="UniProtKB-KW"/>
</dbReference>
<dbReference type="PRINTS" id="PR00704">
    <property type="entry name" value="CALPAIN"/>
</dbReference>
<evidence type="ECO:0000256" key="6">
    <source>
        <dbReference type="PROSITE-ProRule" id="PRU00239"/>
    </source>
</evidence>
<dbReference type="SMART" id="SM00230">
    <property type="entry name" value="CysPc"/>
    <property type="match status" value="1"/>
</dbReference>
<dbReference type="InterPro" id="IPR038765">
    <property type="entry name" value="Papain-like_cys_pep_sf"/>
</dbReference>
<evidence type="ECO:0000256" key="5">
    <source>
        <dbReference type="PIRSR" id="PIRSR622684-1"/>
    </source>
</evidence>
<dbReference type="PANTHER" id="PTHR10183:SF379">
    <property type="entry name" value="CALPAIN-5"/>
    <property type="match status" value="1"/>
</dbReference>
<evidence type="ECO:0000259" key="7">
    <source>
        <dbReference type="PROSITE" id="PS50203"/>
    </source>
</evidence>
<accession>A0A7S1J5J9</accession>
<dbReference type="Pfam" id="PF00648">
    <property type="entry name" value="Peptidase_C2"/>
    <property type="match status" value="1"/>
</dbReference>
<dbReference type="EMBL" id="HBGA01120233">
    <property type="protein sequence ID" value="CAD9033356.1"/>
    <property type="molecule type" value="Transcribed_RNA"/>
</dbReference>
<gene>
    <name evidence="8" type="ORF">EGYM00392_LOCUS44503</name>
</gene>
<evidence type="ECO:0000313" key="8">
    <source>
        <dbReference type="EMBL" id="CAD9033356.1"/>
    </source>
</evidence>
<feature type="domain" description="Calpain catalytic" evidence="7">
    <location>
        <begin position="196"/>
        <end position="511"/>
    </location>
</feature>
<evidence type="ECO:0000256" key="1">
    <source>
        <dbReference type="ARBA" id="ARBA00007623"/>
    </source>
</evidence>
<dbReference type="PROSITE" id="PS50203">
    <property type="entry name" value="CALPAIN_CAT"/>
    <property type="match status" value="1"/>
</dbReference>
<dbReference type="PANTHER" id="PTHR10183">
    <property type="entry name" value="CALPAIN"/>
    <property type="match status" value="1"/>
</dbReference>
<organism evidence="8">
    <name type="scientific">Eutreptiella gymnastica</name>
    <dbReference type="NCBI Taxonomy" id="73025"/>
    <lineage>
        <taxon>Eukaryota</taxon>
        <taxon>Discoba</taxon>
        <taxon>Euglenozoa</taxon>
        <taxon>Euglenida</taxon>
        <taxon>Spirocuta</taxon>
        <taxon>Euglenophyceae</taxon>
        <taxon>Eutreptiales</taxon>
        <taxon>Eutreptiaceae</taxon>
        <taxon>Eutreptiella</taxon>
    </lineage>
</organism>
<dbReference type="InterPro" id="IPR001300">
    <property type="entry name" value="Peptidase_C2_calpain_cat"/>
</dbReference>
<feature type="active site" evidence="5 6">
    <location>
        <position position="452"/>
    </location>
</feature>
<reference evidence="8" key="1">
    <citation type="submission" date="2021-01" db="EMBL/GenBank/DDBJ databases">
        <authorList>
            <person name="Corre E."/>
            <person name="Pelletier E."/>
            <person name="Niang G."/>
            <person name="Scheremetjew M."/>
            <person name="Finn R."/>
            <person name="Kale V."/>
            <person name="Holt S."/>
            <person name="Cochrane G."/>
            <person name="Meng A."/>
            <person name="Brown T."/>
            <person name="Cohen L."/>
        </authorList>
    </citation>
    <scope>NUCLEOTIDE SEQUENCE</scope>
    <source>
        <strain evidence="8">NIES-381</strain>
    </source>
</reference>